<proteinExistence type="predicted"/>
<keyword evidence="2" id="KW-1185">Reference proteome</keyword>
<gene>
    <name evidence="1" type="ORF">HPB50_026511</name>
</gene>
<dbReference type="Proteomes" id="UP000821845">
    <property type="component" value="Chromosome 11"/>
</dbReference>
<sequence>MESVRPYARGLRAGPRRENAAAYSFSLFFFFLTARSADSLVQNTGSRVPIRPPPNKHEPARRYKTRSPRRTSTRDAAPETRQSVPPGRAGVFAGTGLGIEHGCRRRGGGDYGWTHLLFPCLSIRRYC</sequence>
<organism evidence="1 2">
    <name type="scientific">Hyalomma asiaticum</name>
    <name type="common">Tick</name>
    <dbReference type="NCBI Taxonomy" id="266040"/>
    <lineage>
        <taxon>Eukaryota</taxon>
        <taxon>Metazoa</taxon>
        <taxon>Ecdysozoa</taxon>
        <taxon>Arthropoda</taxon>
        <taxon>Chelicerata</taxon>
        <taxon>Arachnida</taxon>
        <taxon>Acari</taxon>
        <taxon>Parasitiformes</taxon>
        <taxon>Ixodida</taxon>
        <taxon>Ixodoidea</taxon>
        <taxon>Ixodidae</taxon>
        <taxon>Hyalomminae</taxon>
        <taxon>Hyalomma</taxon>
    </lineage>
</organism>
<evidence type="ECO:0000313" key="2">
    <source>
        <dbReference type="Proteomes" id="UP000821845"/>
    </source>
</evidence>
<accession>A0ACB7T537</accession>
<reference evidence="1" key="1">
    <citation type="submission" date="2020-05" db="EMBL/GenBank/DDBJ databases">
        <title>Large-scale comparative analyses of tick genomes elucidate their genetic diversity and vector capacities.</title>
        <authorList>
            <person name="Jia N."/>
            <person name="Wang J."/>
            <person name="Shi W."/>
            <person name="Du L."/>
            <person name="Sun Y."/>
            <person name="Zhan W."/>
            <person name="Jiang J."/>
            <person name="Wang Q."/>
            <person name="Zhang B."/>
            <person name="Ji P."/>
            <person name="Sakyi L.B."/>
            <person name="Cui X."/>
            <person name="Yuan T."/>
            <person name="Jiang B."/>
            <person name="Yang W."/>
            <person name="Lam T.T.-Y."/>
            <person name="Chang Q."/>
            <person name="Ding S."/>
            <person name="Wang X."/>
            <person name="Zhu J."/>
            <person name="Ruan X."/>
            <person name="Zhao L."/>
            <person name="Wei J."/>
            <person name="Que T."/>
            <person name="Du C."/>
            <person name="Cheng J."/>
            <person name="Dai P."/>
            <person name="Han X."/>
            <person name="Huang E."/>
            <person name="Gao Y."/>
            <person name="Liu J."/>
            <person name="Shao H."/>
            <person name="Ye R."/>
            <person name="Li L."/>
            <person name="Wei W."/>
            <person name="Wang X."/>
            <person name="Wang C."/>
            <person name="Yang T."/>
            <person name="Huo Q."/>
            <person name="Li W."/>
            <person name="Guo W."/>
            <person name="Chen H."/>
            <person name="Zhou L."/>
            <person name="Ni X."/>
            <person name="Tian J."/>
            <person name="Zhou Y."/>
            <person name="Sheng Y."/>
            <person name="Liu T."/>
            <person name="Pan Y."/>
            <person name="Xia L."/>
            <person name="Li J."/>
            <person name="Zhao F."/>
            <person name="Cao W."/>
        </authorList>
    </citation>
    <scope>NUCLEOTIDE SEQUENCE</scope>
    <source>
        <strain evidence="1">Hyas-2018</strain>
    </source>
</reference>
<protein>
    <submittedName>
        <fullName evidence="1">Uncharacterized protein</fullName>
    </submittedName>
</protein>
<comment type="caution">
    <text evidence="1">The sequence shown here is derived from an EMBL/GenBank/DDBJ whole genome shotgun (WGS) entry which is preliminary data.</text>
</comment>
<evidence type="ECO:0000313" key="1">
    <source>
        <dbReference type="EMBL" id="KAH6941985.1"/>
    </source>
</evidence>
<dbReference type="EMBL" id="CM023491">
    <property type="protein sequence ID" value="KAH6941985.1"/>
    <property type="molecule type" value="Genomic_DNA"/>
</dbReference>
<name>A0ACB7T537_HYAAI</name>